<dbReference type="GeneID" id="54410816"/>
<organism evidence="2 3">
    <name type="scientific">Dothidotthia symphoricarpi CBS 119687</name>
    <dbReference type="NCBI Taxonomy" id="1392245"/>
    <lineage>
        <taxon>Eukaryota</taxon>
        <taxon>Fungi</taxon>
        <taxon>Dikarya</taxon>
        <taxon>Ascomycota</taxon>
        <taxon>Pezizomycotina</taxon>
        <taxon>Dothideomycetes</taxon>
        <taxon>Pleosporomycetidae</taxon>
        <taxon>Pleosporales</taxon>
        <taxon>Dothidotthiaceae</taxon>
        <taxon>Dothidotthia</taxon>
    </lineage>
</organism>
<gene>
    <name evidence="2" type="ORF">P153DRAFT_384916</name>
</gene>
<accession>A0A6A6AIC4</accession>
<feature type="compositionally biased region" description="Low complexity" evidence="1">
    <location>
        <begin position="123"/>
        <end position="145"/>
    </location>
</feature>
<evidence type="ECO:0000256" key="1">
    <source>
        <dbReference type="SAM" id="MobiDB-lite"/>
    </source>
</evidence>
<reference evidence="2" key="1">
    <citation type="journal article" date="2020" name="Stud. Mycol.">
        <title>101 Dothideomycetes genomes: a test case for predicting lifestyles and emergence of pathogens.</title>
        <authorList>
            <person name="Haridas S."/>
            <person name="Albert R."/>
            <person name="Binder M."/>
            <person name="Bloem J."/>
            <person name="Labutti K."/>
            <person name="Salamov A."/>
            <person name="Andreopoulos B."/>
            <person name="Baker S."/>
            <person name="Barry K."/>
            <person name="Bills G."/>
            <person name="Bluhm B."/>
            <person name="Cannon C."/>
            <person name="Castanera R."/>
            <person name="Culley D."/>
            <person name="Daum C."/>
            <person name="Ezra D."/>
            <person name="Gonzalez J."/>
            <person name="Henrissat B."/>
            <person name="Kuo A."/>
            <person name="Liang C."/>
            <person name="Lipzen A."/>
            <person name="Lutzoni F."/>
            <person name="Magnuson J."/>
            <person name="Mondo S."/>
            <person name="Nolan M."/>
            <person name="Ohm R."/>
            <person name="Pangilinan J."/>
            <person name="Park H.-J."/>
            <person name="Ramirez L."/>
            <person name="Alfaro M."/>
            <person name="Sun H."/>
            <person name="Tritt A."/>
            <person name="Yoshinaga Y."/>
            <person name="Zwiers L.-H."/>
            <person name="Turgeon B."/>
            <person name="Goodwin S."/>
            <person name="Spatafora J."/>
            <person name="Crous P."/>
            <person name="Grigoriev I."/>
        </authorList>
    </citation>
    <scope>NUCLEOTIDE SEQUENCE</scope>
    <source>
        <strain evidence="2">CBS 119687</strain>
    </source>
</reference>
<dbReference type="Proteomes" id="UP000799771">
    <property type="component" value="Unassembled WGS sequence"/>
</dbReference>
<evidence type="ECO:0000313" key="3">
    <source>
        <dbReference type="Proteomes" id="UP000799771"/>
    </source>
</evidence>
<proteinExistence type="predicted"/>
<feature type="compositionally biased region" description="Polar residues" evidence="1">
    <location>
        <begin position="41"/>
        <end position="66"/>
    </location>
</feature>
<dbReference type="RefSeq" id="XP_033525044.1">
    <property type="nucleotide sequence ID" value="XM_033670384.1"/>
</dbReference>
<dbReference type="EMBL" id="ML977504">
    <property type="protein sequence ID" value="KAF2130657.1"/>
    <property type="molecule type" value="Genomic_DNA"/>
</dbReference>
<protein>
    <submittedName>
        <fullName evidence="2">Uncharacterized protein</fullName>
    </submittedName>
</protein>
<evidence type="ECO:0000313" key="2">
    <source>
        <dbReference type="EMBL" id="KAF2130657.1"/>
    </source>
</evidence>
<keyword evidence="3" id="KW-1185">Reference proteome</keyword>
<dbReference type="AlphaFoldDB" id="A0A6A6AIC4"/>
<sequence length="298" mass="32336">MNATTTTPHTPTARKYPTSSQGSSTSQQKGTTTPSGIHKSPTIQQASKVVGSNTPLKAQQGSNTVPSDAPTPAQKRKWEGAEWAGKLTLPKKRSRGGKNQGADVPMAQMLPQKKPLTEDGESNSETPNPVSTTNPSTTTKSSTPSQMFIPAQELQVPNANTTAHFLFTCAIHNAPSLIPNSPYSNPISSLHVDNIANAMWQVAFAHQDGVMLQQVCMYCAMYSELKLRALAKLNFLPSWWFLREMAVCELHGQGWMVDDAVMQGTWVTAVAYCQKIMGAQGKTVASHGEHVMAWKVEQ</sequence>
<feature type="region of interest" description="Disordered" evidence="1">
    <location>
        <begin position="1"/>
        <end position="145"/>
    </location>
</feature>
<feature type="compositionally biased region" description="Low complexity" evidence="1">
    <location>
        <begin position="1"/>
        <end position="36"/>
    </location>
</feature>
<dbReference type="OrthoDB" id="3777131at2759"/>
<name>A0A6A6AIC4_9PLEO</name>